<protein>
    <submittedName>
        <fullName evidence="1">Uncharacterized protein</fullName>
    </submittedName>
</protein>
<dbReference type="KEGG" id="mph:MLP_52790"/>
<dbReference type="EMBL" id="AP012204">
    <property type="protein sequence ID" value="BAK38293.1"/>
    <property type="molecule type" value="Genomic_DNA"/>
</dbReference>
<reference evidence="1 2" key="1">
    <citation type="submission" date="2011-05" db="EMBL/GenBank/DDBJ databases">
        <title>Whole genome sequence of Microlunatus phosphovorus NM-1.</title>
        <authorList>
            <person name="Hosoyama A."/>
            <person name="Sasaki K."/>
            <person name="Harada T."/>
            <person name="Igarashi R."/>
            <person name="Kawakoshi A."/>
            <person name="Sasagawa M."/>
            <person name="Fukada J."/>
            <person name="Nakamura S."/>
            <person name="Katano Y."/>
            <person name="Hanada S."/>
            <person name="Kamagata Y."/>
            <person name="Nakamura N."/>
            <person name="Yamazaki S."/>
            <person name="Fujita N."/>
        </authorList>
    </citation>
    <scope>NUCLEOTIDE SEQUENCE [LARGE SCALE GENOMIC DNA]</scope>
    <source>
        <strain evidence="2">ATCC 700054 / DSM 10555 / JCM 9379 / NBRC 101784 / NCIMB 13414 / VKM Ac-1990 / NM-1</strain>
    </source>
</reference>
<gene>
    <name evidence="1" type="ordered locus">MLP_52790</name>
</gene>
<dbReference type="AlphaFoldDB" id="F5XIQ5"/>
<dbReference type="Proteomes" id="UP000007947">
    <property type="component" value="Chromosome"/>
</dbReference>
<dbReference type="HOGENOM" id="CLU_2569985_0_0_11"/>
<sequence length="81" mass="9078">MLKVYDVNWRLIWSSDESSNPEFGVDWLKGQGVAVAELVPWPTSQVPGGRDNFPSNGVLHSYRVSVYDRGGYFIVVGNEMT</sequence>
<evidence type="ECO:0000313" key="1">
    <source>
        <dbReference type="EMBL" id="BAK38293.1"/>
    </source>
</evidence>
<organism evidence="1 2">
    <name type="scientific">Microlunatus phosphovorus (strain ATCC 700054 / DSM 10555 / JCM 9379 / NBRC 101784 / NCIMB 13414 / VKM Ac-1990 / NM-1)</name>
    <dbReference type="NCBI Taxonomy" id="1032480"/>
    <lineage>
        <taxon>Bacteria</taxon>
        <taxon>Bacillati</taxon>
        <taxon>Actinomycetota</taxon>
        <taxon>Actinomycetes</taxon>
        <taxon>Propionibacteriales</taxon>
        <taxon>Propionibacteriaceae</taxon>
        <taxon>Microlunatus</taxon>
    </lineage>
</organism>
<dbReference type="STRING" id="1032480.MLP_52790"/>
<dbReference type="RefSeq" id="WP_013866105.1">
    <property type="nucleotide sequence ID" value="NC_015635.1"/>
</dbReference>
<accession>F5XIQ5</accession>
<proteinExistence type="predicted"/>
<evidence type="ECO:0000313" key="2">
    <source>
        <dbReference type="Proteomes" id="UP000007947"/>
    </source>
</evidence>
<keyword evidence="2" id="KW-1185">Reference proteome</keyword>
<name>F5XIQ5_MICPN</name>